<gene>
    <name evidence="2" type="ORF">QTG54_006772</name>
</gene>
<feature type="region of interest" description="Disordered" evidence="1">
    <location>
        <begin position="256"/>
        <end position="279"/>
    </location>
</feature>
<organism evidence="2 3">
    <name type="scientific">Skeletonema marinoi</name>
    <dbReference type="NCBI Taxonomy" id="267567"/>
    <lineage>
        <taxon>Eukaryota</taxon>
        <taxon>Sar</taxon>
        <taxon>Stramenopiles</taxon>
        <taxon>Ochrophyta</taxon>
        <taxon>Bacillariophyta</taxon>
        <taxon>Coscinodiscophyceae</taxon>
        <taxon>Thalassiosirophycidae</taxon>
        <taxon>Thalassiosirales</taxon>
        <taxon>Skeletonemataceae</taxon>
        <taxon>Skeletonema</taxon>
        <taxon>Skeletonema marinoi-dohrnii complex</taxon>
    </lineage>
</organism>
<feature type="region of interest" description="Disordered" evidence="1">
    <location>
        <begin position="1"/>
        <end position="44"/>
    </location>
</feature>
<accession>A0AAD8YB31</accession>
<reference evidence="2" key="1">
    <citation type="submission" date="2023-06" db="EMBL/GenBank/DDBJ databases">
        <title>Survivors Of The Sea: Transcriptome response of Skeletonema marinoi to long-term dormancy.</title>
        <authorList>
            <person name="Pinder M.I.M."/>
            <person name="Kourtchenko O."/>
            <person name="Robertson E.K."/>
            <person name="Larsson T."/>
            <person name="Maumus F."/>
            <person name="Osuna-Cruz C.M."/>
            <person name="Vancaester E."/>
            <person name="Stenow R."/>
            <person name="Vandepoele K."/>
            <person name="Ploug H."/>
            <person name="Bruchert V."/>
            <person name="Godhe A."/>
            <person name="Topel M."/>
        </authorList>
    </citation>
    <scope>NUCLEOTIDE SEQUENCE</scope>
    <source>
        <strain evidence="2">R05AC</strain>
    </source>
</reference>
<feature type="compositionally biased region" description="Low complexity" evidence="1">
    <location>
        <begin position="10"/>
        <end position="25"/>
    </location>
</feature>
<proteinExistence type="predicted"/>
<dbReference type="EMBL" id="JATAAI010000011">
    <property type="protein sequence ID" value="KAK1742207.1"/>
    <property type="molecule type" value="Genomic_DNA"/>
</dbReference>
<feature type="compositionally biased region" description="Low complexity" evidence="1">
    <location>
        <begin position="260"/>
        <end position="273"/>
    </location>
</feature>
<dbReference type="Pfam" id="PF07209">
    <property type="entry name" value="DUF1415"/>
    <property type="match status" value="1"/>
</dbReference>
<dbReference type="InterPro" id="IPR009858">
    <property type="entry name" value="DUF1415"/>
</dbReference>
<dbReference type="Proteomes" id="UP001224775">
    <property type="component" value="Unassembled WGS sequence"/>
</dbReference>
<evidence type="ECO:0000256" key="1">
    <source>
        <dbReference type="SAM" id="MobiDB-lite"/>
    </source>
</evidence>
<evidence type="ECO:0000313" key="2">
    <source>
        <dbReference type="EMBL" id="KAK1742207.1"/>
    </source>
</evidence>
<keyword evidence="3" id="KW-1185">Reference proteome</keyword>
<comment type="caution">
    <text evidence="2">The sequence shown here is derived from an EMBL/GenBank/DDBJ whole genome shotgun (WGS) entry which is preliminary data.</text>
</comment>
<protein>
    <submittedName>
        <fullName evidence="2">Uncharacterized protein</fullName>
    </submittedName>
</protein>
<sequence>MKHAEEESGCHSSSSSSSDESSSSSNYALHDTSTDDDDGSPEQRQVKKWTLQIPIGLGLCPWAAKSHNQGNLRYVTYTSETPHDVAVCVQREIQRLVVKNHNHHYDSITPPWSTTLVICPYVKEWNESFPTFDRFVSHDIWDQFEQDDNDESNTSISDDITLVAFHPNFLRWHGLPDNIKEGSVVQSHYGIIGKKSVETATATVIETCNKAFGMRKVKVRFHNEETNESAACNARRQEQYVPTDWISLHASNIREGIEGGNNSESNSGSASSAPSQQGTALADNAMHQAPYPTIHIINNADLASLSIRDISRVKRKNAHRMMKLGWDGVEEKLA</sequence>
<evidence type="ECO:0000313" key="3">
    <source>
        <dbReference type="Proteomes" id="UP001224775"/>
    </source>
</evidence>
<dbReference type="AlphaFoldDB" id="A0AAD8YB31"/>
<name>A0AAD8YB31_9STRA</name>